<dbReference type="EMBL" id="QSHO01000008">
    <property type="protein sequence ID" value="RHC16774.1"/>
    <property type="molecule type" value="Genomic_DNA"/>
</dbReference>
<evidence type="ECO:0000313" key="2">
    <source>
        <dbReference type="Proteomes" id="UP000283513"/>
    </source>
</evidence>
<proteinExistence type="predicted"/>
<dbReference type="RefSeq" id="WP_118598043.1">
    <property type="nucleotide sequence ID" value="NZ_QSHO01000008.1"/>
</dbReference>
<sequence>MKKLVKIIEMIGTVVFLFCICIDATEYPVTAIPVLIGLLLIYIGTKIDGEWQEYTEEIVDHNYNSESEDDDGITYIAFDTDYSKEKEKESSEPTKAE</sequence>
<protein>
    <submittedName>
        <fullName evidence="1">Uncharacterized protein</fullName>
    </submittedName>
</protein>
<reference evidence="1 2" key="1">
    <citation type="submission" date="2018-08" db="EMBL/GenBank/DDBJ databases">
        <title>A genome reference for cultivated species of the human gut microbiota.</title>
        <authorList>
            <person name="Zou Y."/>
            <person name="Xue W."/>
            <person name="Luo G."/>
        </authorList>
    </citation>
    <scope>NUCLEOTIDE SEQUENCE [LARGE SCALE GENOMIC DNA]</scope>
    <source>
        <strain evidence="1 2">AM37-1AC</strain>
    </source>
</reference>
<dbReference type="Proteomes" id="UP000283513">
    <property type="component" value="Unassembled WGS sequence"/>
</dbReference>
<name>A0A3R6AWN8_9FIRM</name>
<evidence type="ECO:0000313" key="1">
    <source>
        <dbReference type="EMBL" id="RHC16774.1"/>
    </source>
</evidence>
<accession>A0A3R6AWN8</accession>
<comment type="caution">
    <text evidence="1">The sequence shown here is derived from an EMBL/GenBank/DDBJ whole genome shotgun (WGS) entry which is preliminary data.</text>
</comment>
<organism evidence="1 2">
    <name type="scientific">Roseburia intestinalis</name>
    <dbReference type="NCBI Taxonomy" id="166486"/>
    <lineage>
        <taxon>Bacteria</taxon>
        <taxon>Bacillati</taxon>
        <taxon>Bacillota</taxon>
        <taxon>Clostridia</taxon>
        <taxon>Lachnospirales</taxon>
        <taxon>Lachnospiraceae</taxon>
        <taxon>Roseburia</taxon>
    </lineage>
</organism>
<gene>
    <name evidence="1" type="ORF">DW856_10740</name>
</gene>
<dbReference type="AlphaFoldDB" id="A0A3R6AWN8"/>